<dbReference type="Pfam" id="PF00133">
    <property type="entry name" value="tRNA-synt_1"/>
    <property type="match status" value="1"/>
</dbReference>
<dbReference type="InterPro" id="IPR023585">
    <property type="entry name" value="Ile-tRNA-ligase_type1"/>
</dbReference>
<dbReference type="Gene3D" id="1.10.730.20">
    <property type="match status" value="1"/>
</dbReference>
<dbReference type="GO" id="GO:0008270">
    <property type="term" value="F:zinc ion binding"/>
    <property type="evidence" value="ECO:0007669"/>
    <property type="project" value="UniProtKB-UniRule"/>
</dbReference>
<keyword evidence="8 14" id="KW-0862">Zinc</keyword>
<dbReference type="Proteomes" id="UP000583752">
    <property type="component" value="Unassembled WGS sequence"/>
</dbReference>
<dbReference type="FunFam" id="3.40.50.620:FF:000048">
    <property type="entry name" value="Isoleucine--tRNA ligase"/>
    <property type="match status" value="1"/>
</dbReference>
<dbReference type="InterPro" id="IPR001412">
    <property type="entry name" value="aa-tRNA-synth_I_CS"/>
</dbReference>
<proteinExistence type="inferred from homology"/>
<dbReference type="InterPro" id="IPR050081">
    <property type="entry name" value="Ile-tRNA_ligase"/>
</dbReference>
<dbReference type="PRINTS" id="PR00984">
    <property type="entry name" value="TRNASYNTHILE"/>
</dbReference>
<comment type="catalytic activity">
    <reaction evidence="13 14">
        <text>tRNA(Ile) + L-isoleucine + ATP = L-isoleucyl-tRNA(Ile) + AMP + diphosphate</text>
        <dbReference type="Rhea" id="RHEA:11060"/>
        <dbReference type="Rhea" id="RHEA-COMP:9666"/>
        <dbReference type="Rhea" id="RHEA-COMP:9695"/>
        <dbReference type="ChEBI" id="CHEBI:30616"/>
        <dbReference type="ChEBI" id="CHEBI:33019"/>
        <dbReference type="ChEBI" id="CHEBI:58045"/>
        <dbReference type="ChEBI" id="CHEBI:78442"/>
        <dbReference type="ChEBI" id="CHEBI:78528"/>
        <dbReference type="ChEBI" id="CHEBI:456215"/>
        <dbReference type="EC" id="6.1.1.5"/>
    </reaction>
</comment>
<dbReference type="Gene3D" id="3.40.50.620">
    <property type="entry name" value="HUPs"/>
    <property type="match status" value="2"/>
</dbReference>
<comment type="function">
    <text evidence="12 14">Catalyzes the attachment of isoleucine to tRNA(Ile). As IleRS can inadvertently accommodate and process structurally similar amino acids such as valine, to avoid such errors it has two additional distinct tRNA(Ile)-dependent editing activities. One activity is designated as 'pretransfer' editing and involves the hydrolysis of activated Val-AMP. The other activity is designated 'posttransfer' editing and involves deacylation of mischarged Val-tRNA(Ile).</text>
</comment>
<evidence type="ECO:0000256" key="9">
    <source>
        <dbReference type="ARBA" id="ARBA00022840"/>
    </source>
</evidence>
<comment type="domain">
    <text evidence="14">IleRS has two distinct active sites: one for aminoacylation and one for editing. The misactivated valine is translocated from the active site to the editing site, which sterically excludes the correctly activated isoleucine. The single editing site contains two valyl binding pockets, one specific for each substrate (Val-AMP or Val-tRNA(Ile)).</text>
</comment>
<reference evidence="19 20" key="1">
    <citation type="submission" date="2020-04" db="EMBL/GenBank/DDBJ databases">
        <title>Massilia sp. RP-1-19 isolated from soil.</title>
        <authorList>
            <person name="Dahal R.H."/>
        </authorList>
    </citation>
    <scope>NUCLEOTIDE SEQUENCE [LARGE SCALE GENOMIC DNA]</scope>
    <source>
        <strain evidence="19 20">RP-1-19</strain>
    </source>
</reference>
<dbReference type="Pfam" id="PF06827">
    <property type="entry name" value="zf-FPG_IleRS"/>
    <property type="match status" value="1"/>
</dbReference>
<evidence type="ECO:0000256" key="15">
    <source>
        <dbReference type="SAM" id="MobiDB-lite"/>
    </source>
</evidence>
<dbReference type="EMBL" id="JABBGG010000013">
    <property type="protein sequence ID" value="NML63104.1"/>
    <property type="molecule type" value="Genomic_DNA"/>
</dbReference>
<evidence type="ECO:0000256" key="5">
    <source>
        <dbReference type="ARBA" id="ARBA00022598"/>
    </source>
</evidence>
<dbReference type="PANTHER" id="PTHR42765:SF1">
    <property type="entry name" value="ISOLEUCINE--TRNA LIGASE, MITOCHONDRIAL"/>
    <property type="match status" value="1"/>
</dbReference>
<name>A0A848HPP5_9BURK</name>
<keyword evidence="7 14" id="KW-0547">Nucleotide-binding</keyword>
<dbReference type="HAMAP" id="MF_02002">
    <property type="entry name" value="Ile_tRNA_synth_type1"/>
    <property type="match status" value="1"/>
</dbReference>
<feature type="binding site" evidence="14">
    <location>
        <position position="931"/>
    </location>
    <ligand>
        <name>Zn(2+)</name>
        <dbReference type="ChEBI" id="CHEBI:29105"/>
    </ligand>
</feature>
<organism evidence="19 20">
    <name type="scientific">Massilia polaris</name>
    <dbReference type="NCBI Taxonomy" id="2728846"/>
    <lineage>
        <taxon>Bacteria</taxon>
        <taxon>Pseudomonadati</taxon>
        <taxon>Pseudomonadota</taxon>
        <taxon>Betaproteobacteria</taxon>
        <taxon>Burkholderiales</taxon>
        <taxon>Oxalobacteraceae</taxon>
        <taxon>Telluria group</taxon>
        <taxon>Massilia</taxon>
    </lineage>
</organism>
<dbReference type="Gene3D" id="3.90.740.10">
    <property type="entry name" value="Valyl/Leucyl/Isoleucyl-tRNA synthetase, editing domain"/>
    <property type="match status" value="1"/>
</dbReference>
<feature type="short sequence motif" description="'HIGH' region" evidence="14">
    <location>
        <begin position="79"/>
        <end position="89"/>
    </location>
</feature>
<evidence type="ECO:0000256" key="12">
    <source>
        <dbReference type="ARBA" id="ARBA00025217"/>
    </source>
</evidence>
<dbReference type="InterPro" id="IPR002300">
    <property type="entry name" value="aa-tRNA-synth_Ia"/>
</dbReference>
<keyword evidence="5 14" id="KW-0436">Ligase</keyword>
<comment type="subcellular location">
    <subcellularLocation>
        <location evidence="1 14">Cytoplasm</location>
    </subcellularLocation>
</comment>
<feature type="binding site" evidence="14">
    <location>
        <position position="954"/>
    </location>
    <ligand>
        <name>Zn(2+)</name>
        <dbReference type="ChEBI" id="CHEBI:29105"/>
    </ligand>
</feature>
<dbReference type="InterPro" id="IPR009080">
    <property type="entry name" value="tRNAsynth_Ia_anticodon-bd"/>
</dbReference>
<gene>
    <name evidence="14 19" type="primary">ileS</name>
    <name evidence="19" type="ORF">HHL21_18865</name>
</gene>
<keyword evidence="9 14" id="KW-0067">ATP-binding</keyword>
<feature type="region of interest" description="Disordered" evidence="15">
    <location>
        <begin position="1"/>
        <end position="42"/>
    </location>
</feature>
<evidence type="ECO:0000313" key="20">
    <source>
        <dbReference type="Proteomes" id="UP000583752"/>
    </source>
</evidence>
<keyword evidence="6 14" id="KW-0479">Metal-binding</keyword>
<evidence type="ECO:0000256" key="4">
    <source>
        <dbReference type="ARBA" id="ARBA00022490"/>
    </source>
</evidence>
<evidence type="ECO:0000256" key="2">
    <source>
        <dbReference type="ARBA" id="ARBA00006887"/>
    </source>
</evidence>
<dbReference type="InterPro" id="IPR013155">
    <property type="entry name" value="M/V/L/I-tRNA-synth_anticd-bd"/>
</dbReference>
<feature type="binding site" evidence="14">
    <location>
        <position position="642"/>
    </location>
    <ligand>
        <name>ATP</name>
        <dbReference type="ChEBI" id="CHEBI:30616"/>
    </ligand>
</feature>
<dbReference type="RefSeq" id="WP_169468735.1">
    <property type="nucleotide sequence ID" value="NZ_JABBGG010000013.1"/>
</dbReference>
<feature type="compositionally biased region" description="Low complexity" evidence="15">
    <location>
        <begin position="7"/>
        <end position="18"/>
    </location>
</feature>
<dbReference type="Pfam" id="PF08264">
    <property type="entry name" value="Anticodon_1"/>
    <property type="match status" value="1"/>
</dbReference>
<evidence type="ECO:0000256" key="3">
    <source>
        <dbReference type="ARBA" id="ARBA00011245"/>
    </source>
</evidence>
<feature type="domain" description="Methionyl/Valyl/Leucyl/Isoleucyl-tRNA synthetase anticodon-binding" evidence="18">
    <location>
        <begin position="722"/>
        <end position="881"/>
    </location>
</feature>
<dbReference type="GO" id="GO:0000049">
    <property type="term" value="F:tRNA binding"/>
    <property type="evidence" value="ECO:0007669"/>
    <property type="project" value="InterPro"/>
</dbReference>
<dbReference type="FunFam" id="3.40.50.620:FF:000042">
    <property type="entry name" value="Isoleucine--tRNA ligase"/>
    <property type="match status" value="1"/>
</dbReference>
<protein>
    <recommendedName>
        <fullName evidence="14">Isoleucine--tRNA ligase</fullName>
        <ecNumber evidence="14">6.1.1.5</ecNumber>
    </recommendedName>
    <alternativeName>
        <fullName evidence="14">Isoleucyl-tRNA synthetase</fullName>
        <shortName evidence="14">IleRS</shortName>
    </alternativeName>
</protein>
<feature type="domain" description="Zinc finger FPG/IleRS-type" evidence="17">
    <location>
        <begin position="930"/>
        <end position="957"/>
    </location>
</feature>
<dbReference type="AlphaFoldDB" id="A0A848HPP5"/>
<comment type="similarity">
    <text evidence="2 14">Belongs to the class-I aminoacyl-tRNA synthetase family. IleS type 1 subfamily.</text>
</comment>
<dbReference type="SUPFAM" id="SSF47323">
    <property type="entry name" value="Anticodon-binding domain of a subclass of class I aminoacyl-tRNA synthetases"/>
    <property type="match status" value="1"/>
</dbReference>
<evidence type="ECO:0000259" key="18">
    <source>
        <dbReference type="Pfam" id="PF08264"/>
    </source>
</evidence>
<evidence type="ECO:0000256" key="14">
    <source>
        <dbReference type="HAMAP-Rule" id="MF_02002"/>
    </source>
</evidence>
<dbReference type="PROSITE" id="PS00178">
    <property type="entry name" value="AA_TRNA_LIGASE_I"/>
    <property type="match status" value="1"/>
</dbReference>
<feature type="binding site" evidence="14">
    <location>
        <position position="598"/>
    </location>
    <ligand>
        <name>L-isoleucyl-5'-AMP</name>
        <dbReference type="ChEBI" id="CHEBI:178002"/>
    </ligand>
</feature>
<evidence type="ECO:0000256" key="11">
    <source>
        <dbReference type="ARBA" id="ARBA00023146"/>
    </source>
</evidence>
<dbReference type="InterPro" id="IPR014729">
    <property type="entry name" value="Rossmann-like_a/b/a_fold"/>
</dbReference>
<keyword evidence="20" id="KW-1185">Reference proteome</keyword>
<comment type="cofactor">
    <cofactor evidence="14">
        <name>Zn(2+)</name>
        <dbReference type="ChEBI" id="CHEBI:29105"/>
    </cofactor>
    <text evidence="14">Binds 1 zinc ion per subunit.</text>
</comment>
<dbReference type="PANTHER" id="PTHR42765">
    <property type="entry name" value="SOLEUCYL-TRNA SYNTHETASE"/>
    <property type="match status" value="1"/>
</dbReference>
<dbReference type="SUPFAM" id="SSF52374">
    <property type="entry name" value="Nucleotidylyl transferase"/>
    <property type="match status" value="1"/>
</dbReference>
<dbReference type="CDD" id="cd07960">
    <property type="entry name" value="Anticodon_Ia_Ile_BEm"/>
    <property type="match status" value="1"/>
</dbReference>
<feature type="domain" description="Aminoacyl-tRNA synthetase class Ia" evidence="16">
    <location>
        <begin position="49"/>
        <end position="677"/>
    </location>
</feature>
<dbReference type="NCBIfam" id="TIGR00392">
    <property type="entry name" value="ileS"/>
    <property type="match status" value="1"/>
</dbReference>
<dbReference type="GO" id="GO:0006428">
    <property type="term" value="P:isoleucyl-tRNA aminoacylation"/>
    <property type="evidence" value="ECO:0007669"/>
    <property type="project" value="UniProtKB-UniRule"/>
</dbReference>
<evidence type="ECO:0000259" key="17">
    <source>
        <dbReference type="Pfam" id="PF06827"/>
    </source>
</evidence>
<evidence type="ECO:0000256" key="8">
    <source>
        <dbReference type="ARBA" id="ARBA00022833"/>
    </source>
</evidence>
<dbReference type="InterPro" id="IPR009008">
    <property type="entry name" value="Val/Leu/Ile-tRNA-synth_edit"/>
</dbReference>
<evidence type="ECO:0000256" key="1">
    <source>
        <dbReference type="ARBA" id="ARBA00004496"/>
    </source>
</evidence>
<dbReference type="SUPFAM" id="SSF50677">
    <property type="entry name" value="ValRS/IleRS/LeuRS editing domain"/>
    <property type="match status" value="1"/>
</dbReference>
<dbReference type="CDD" id="cd00818">
    <property type="entry name" value="IleRS_core"/>
    <property type="match status" value="1"/>
</dbReference>
<dbReference type="GO" id="GO:0005524">
    <property type="term" value="F:ATP binding"/>
    <property type="evidence" value="ECO:0007669"/>
    <property type="project" value="UniProtKB-UniRule"/>
</dbReference>
<dbReference type="EC" id="6.1.1.5" evidence="14"/>
<dbReference type="InterPro" id="IPR033708">
    <property type="entry name" value="Anticodon_Ile_BEm"/>
</dbReference>
<feature type="short sequence motif" description="'KMSKS' region" evidence="14">
    <location>
        <begin position="639"/>
        <end position="643"/>
    </location>
</feature>
<keyword evidence="11 14" id="KW-0030">Aminoacyl-tRNA synthetase</keyword>
<evidence type="ECO:0000313" key="19">
    <source>
        <dbReference type="EMBL" id="NML63104.1"/>
    </source>
</evidence>
<dbReference type="InterPro" id="IPR010663">
    <property type="entry name" value="Znf_FPG/IleRS"/>
</dbReference>
<evidence type="ECO:0000256" key="7">
    <source>
        <dbReference type="ARBA" id="ARBA00022741"/>
    </source>
</evidence>
<dbReference type="InterPro" id="IPR002301">
    <property type="entry name" value="Ile-tRNA-ligase"/>
</dbReference>
<evidence type="ECO:0000256" key="6">
    <source>
        <dbReference type="ARBA" id="ARBA00022723"/>
    </source>
</evidence>
<comment type="caution">
    <text evidence="19">The sequence shown here is derived from an EMBL/GenBank/DDBJ whole genome shotgun (WGS) entry which is preliminary data.</text>
</comment>
<dbReference type="GO" id="GO:0004822">
    <property type="term" value="F:isoleucine-tRNA ligase activity"/>
    <property type="evidence" value="ECO:0007669"/>
    <property type="project" value="UniProtKB-UniRule"/>
</dbReference>
<comment type="subunit">
    <text evidence="3 14">Monomer.</text>
</comment>
<feature type="binding site" evidence="14">
    <location>
        <position position="951"/>
    </location>
    <ligand>
        <name>Zn(2+)</name>
        <dbReference type="ChEBI" id="CHEBI:29105"/>
    </ligand>
</feature>
<dbReference type="GO" id="GO:0002161">
    <property type="term" value="F:aminoacyl-tRNA deacylase activity"/>
    <property type="evidence" value="ECO:0007669"/>
    <property type="project" value="InterPro"/>
</dbReference>
<evidence type="ECO:0000256" key="13">
    <source>
        <dbReference type="ARBA" id="ARBA00048359"/>
    </source>
</evidence>
<evidence type="ECO:0000259" key="16">
    <source>
        <dbReference type="Pfam" id="PF00133"/>
    </source>
</evidence>
<accession>A0A848HPP5</accession>
<dbReference type="GO" id="GO:0005829">
    <property type="term" value="C:cytosol"/>
    <property type="evidence" value="ECO:0007669"/>
    <property type="project" value="TreeGrafter"/>
</dbReference>
<sequence>MSDTSKPADQQKPQQAPKGGKKPESKYPVNMTDTPFPMRGDMAKREPGWVKQWQDKKVYERIRKAAKGRPMFVLHDGPPYANGDIHLGHAVNKILKDMVVKARTIAGFDAPYVPGWDCHGMPIEIQIEKQYGKNLPTAEVLTKARAYAHEQVERQKKDFIRLGVLGEWDNPYLTMAYRNEADELRSLGKMLDKGYVYRGLKPVNWCFDCGSALAEAEVEYQDKRDPAIDVGFPFAEPEKLAAAFGLPALPAGDGFIVIWTTTPWTIPSNQALNVNPEITYALVETSRDGKPLLLILAADLVEACLQRYKLEGKVVATTTGEKLGGIDFKHPLHAKDAFFDRRSPLYLADYVTTESGTGVVHSAPAYGQDDFISCKAHGMKDDEILTPVMGDGRFASTLPLFGGMTIWEASKPICTALTEAGALFELKMFDHSYMHCWRHKTPIVYRATSQWFAGMDITPKGGGATLRESALKGISETRFFPDWGQARLHGMIANRPDWTLSRQRQWGVPMAFFIHKETGELHPNTPELLEKVAQLIEKEGIDAWLKVEPADFLGDDAAMYIKNKDTLDVWFDSGTTHQTVLRGSHAGQSQFPADLYLEGSDQHRGWFHSSLLTSSMLNGQPPYKALLTHGFTVDAEGKKMSKSLGNTLAPQKISDTLGADILRLWVASTDYTGELSISDEILKRVTESYRRIRNTLRFLLANTSDFDHAKNAVAVSDLLEIDRYALASMAALQADIGRHYESFEFHPVVSRLQNYCSEDLGGFYLDILKDRLYTTAIDSHARRSAQTALWHITQSLLRLMAPMLSFTAEEAWAVFAGEQAYQDSDETIFTQTYWALPEVADAATLMAKYATLREVRAEVTKQLEEVRGSGAIGSSLQAELAIKASGDKYKALASLDDELKFVFITSSASTEEVASEAEEAVAVTASAAPKCERCWHYRLDVGTHAEHAGLCGRCYSNLFGSGEKRAFA</sequence>
<keyword evidence="10 14" id="KW-0648">Protein biosynthesis</keyword>
<evidence type="ECO:0000256" key="10">
    <source>
        <dbReference type="ARBA" id="ARBA00022917"/>
    </source>
</evidence>
<keyword evidence="4 14" id="KW-0963">Cytoplasm</keyword>
<feature type="binding site" evidence="14">
    <location>
        <position position="934"/>
    </location>
    <ligand>
        <name>Zn(2+)</name>
        <dbReference type="ChEBI" id="CHEBI:29105"/>
    </ligand>
</feature>